<dbReference type="AlphaFoldDB" id="A0A380WHY1"/>
<comment type="similarity">
    <text evidence="1 10">Belongs to the alphaproteobacteria porin family.</text>
</comment>
<evidence type="ECO:0000256" key="7">
    <source>
        <dbReference type="ARBA" id="ARBA00023114"/>
    </source>
</evidence>
<dbReference type="GO" id="GO:0046930">
    <property type="term" value="C:pore complex"/>
    <property type="evidence" value="ECO:0007669"/>
    <property type="project" value="UniProtKB-KW"/>
</dbReference>
<comment type="domain">
    <text evidence="10">Consists of 16-stranded beta-barrel sheets, with large surface-exposed loops, that form a transmembrane pore at the center of each barrel. The pore is partially ocluded by a peptide loop that folds into the pore lumen.</text>
</comment>
<dbReference type="GO" id="GO:0006811">
    <property type="term" value="P:monoatomic ion transport"/>
    <property type="evidence" value="ECO:0007669"/>
    <property type="project" value="UniProtKB-KW"/>
</dbReference>
<sequence length="346" mass="37586">MNYRKVMLGCALAIGAPYGAQAADAMVAAEPEPIGYVRICDTYGVGFYYLPGTETCLRVGGYIRYEIGVGDLFGADRDDDGRGDTYFKRARAALKIDARSETELGTLRRYMHINFQHDIDADGGHEAMEIESAIIELGGLRIGVNDSLFITFVNYAGYVSKDDVIGYGPFATPQIAYTYKNENGFTAAVSLETGYDPFVVDSYMPHVVAGLSYAQSWGGVAVVAAYDSVSEEWSGKLRLDATFSDTISAFAMAGLKSDHSAPYSQFYGIWGGRWALWGGASIKASDKASVNFQLSYDEDENFAAVANVAYQVVPDLMVTPELGFYDNFAVDGADMIGGFVRMEASF</sequence>
<feature type="signal peptide" evidence="10">
    <location>
        <begin position="1"/>
        <end position="22"/>
    </location>
</feature>
<keyword evidence="5 10" id="KW-0732">Signal</keyword>
<dbReference type="SUPFAM" id="SSF56935">
    <property type="entry name" value="Porins"/>
    <property type="match status" value="1"/>
</dbReference>
<comment type="function">
    <text evidence="10">Forms passive diffusion pores that allow small molecular weight hydrophilic materials across the outer membrane.</text>
</comment>
<dbReference type="Pfam" id="PF02530">
    <property type="entry name" value="Porin_2"/>
    <property type="match status" value="1"/>
</dbReference>
<evidence type="ECO:0000256" key="10">
    <source>
        <dbReference type="RuleBase" id="RU364005"/>
    </source>
</evidence>
<feature type="chain" id="PRO_5016483236" description="Porin" evidence="10">
    <location>
        <begin position="23"/>
        <end position="346"/>
    </location>
</feature>
<keyword evidence="6 10" id="KW-0406">Ion transport</keyword>
<dbReference type="EMBL" id="UFSM01000001">
    <property type="protein sequence ID" value="SUU87846.1"/>
    <property type="molecule type" value="Genomic_DNA"/>
</dbReference>
<keyword evidence="7 10" id="KW-0626">Porin</keyword>
<dbReference type="InterPro" id="IPR003684">
    <property type="entry name" value="Porin_alphabac"/>
</dbReference>
<gene>
    <name evidence="11" type="primary">omp2b_1</name>
    <name evidence="11" type="ORF">NCTC10684_01048</name>
</gene>
<keyword evidence="9 10" id="KW-0998">Cell outer membrane</keyword>
<dbReference type="RefSeq" id="WP_115730287.1">
    <property type="nucleotide sequence ID" value="NZ_BAAAVY010000010.1"/>
</dbReference>
<dbReference type="GO" id="GO:0009279">
    <property type="term" value="C:cell outer membrane"/>
    <property type="evidence" value="ECO:0007669"/>
    <property type="project" value="UniProtKB-SubCell"/>
</dbReference>
<proteinExistence type="inferred from homology"/>
<evidence type="ECO:0000256" key="3">
    <source>
        <dbReference type="ARBA" id="ARBA00022452"/>
    </source>
</evidence>
<name>A0A380WHY1_AMIAI</name>
<accession>A0A380WHY1</accession>
<evidence type="ECO:0000313" key="11">
    <source>
        <dbReference type="EMBL" id="SUU87846.1"/>
    </source>
</evidence>
<dbReference type="OrthoDB" id="7801681at2"/>
<evidence type="ECO:0000256" key="9">
    <source>
        <dbReference type="ARBA" id="ARBA00023237"/>
    </source>
</evidence>
<protein>
    <recommendedName>
        <fullName evidence="10">Porin</fullName>
    </recommendedName>
</protein>
<evidence type="ECO:0000256" key="5">
    <source>
        <dbReference type="ARBA" id="ARBA00022729"/>
    </source>
</evidence>
<evidence type="ECO:0000256" key="8">
    <source>
        <dbReference type="ARBA" id="ARBA00023136"/>
    </source>
</evidence>
<evidence type="ECO:0000256" key="2">
    <source>
        <dbReference type="ARBA" id="ARBA00022448"/>
    </source>
</evidence>
<evidence type="ECO:0000256" key="1">
    <source>
        <dbReference type="ARBA" id="ARBA00009521"/>
    </source>
</evidence>
<organism evidence="11 12">
    <name type="scientific">Aminobacter aminovorans</name>
    <name type="common">Chelatobacter heintzii</name>
    <dbReference type="NCBI Taxonomy" id="83263"/>
    <lineage>
        <taxon>Bacteria</taxon>
        <taxon>Pseudomonadati</taxon>
        <taxon>Pseudomonadota</taxon>
        <taxon>Alphaproteobacteria</taxon>
        <taxon>Hyphomicrobiales</taxon>
        <taxon>Phyllobacteriaceae</taxon>
        <taxon>Aminobacter</taxon>
    </lineage>
</organism>
<evidence type="ECO:0000256" key="6">
    <source>
        <dbReference type="ARBA" id="ARBA00023065"/>
    </source>
</evidence>
<evidence type="ECO:0000256" key="4">
    <source>
        <dbReference type="ARBA" id="ARBA00022692"/>
    </source>
</evidence>
<comment type="subcellular location">
    <subcellularLocation>
        <location evidence="10">Cell outer membrane</location>
        <topology evidence="10">Multi-pass membrane protein</topology>
    </subcellularLocation>
</comment>
<keyword evidence="2 10" id="KW-0813">Transport</keyword>
<keyword evidence="4 10" id="KW-0812">Transmembrane</keyword>
<keyword evidence="3 10" id="KW-1134">Transmembrane beta strand</keyword>
<evidence type="ECO:0000313" key="12">
    <source>
        <dbReference type="Proteomes" id="UP000254701"/>
    </source>
</evidence>
<keyword evidence="8 10" id="KW-0472">Membrane</keyword>
<reference evidence="11 12" key="1">
    <citation type="submission" date="2018-06" db="EMBL/GenBank/DDBJ databases">
        <authorList>
            <consortium name="Pathogen Informatics"/>
            <person name="Doyle S."/>
        </authorList>
    </citation>
    <scope>NUCLEOTIDE SEQUENCE [LARGE SCALE GENOMIC DNA]</scope>
    <source>
        <strain evidence="11 12">NCTC10684</strain>
    </source>
</reference>
<dbReference type="Proteomes" id="UP000254701">
    <property type="component" value="Unassembled WGS sequence"/>
</dbReference>
<dbReference type="GO" id="GO:0015288">
    <property type="term" value="F:porin activity"/>
    <property type="evidence" value="ECO:0007669"/>
    <property type="project" value="UniProtKB-KW"/>
</dbReference>